<protein>
    <submittedName>
        <fullName evidence="2">Uncharacterized protein</fullName>
    </submittedName>
</protein>
<organism evidence="2">
    <name type="scientific">uncultured Cytophagales bacterium</name>
    <dbReference type="NCBI Taxonomy" id="158755"/>
    <lineage>
        <taxon>Bacteria</taxon>
        <taxon>Pseudomonadati</taxon>
        <taxon>Bacteroidota</taxon>
        <taxon>Sphingobacteriia</taxon>
        <taxon>Sphingobacteriales</taxon>
        <taxon>environmental samples</taxon>
    </lineage>
</organism>
<evidence type="ECO:0000313" key="2">
    <source>
        <dbReference type="EMBL" id="CAA9344068.1"/>
    </source>
</evidence>
<feature type="compositionally biased region" description="Basic and acidic residues" evidence="1">
    <location>
        <begin position="1"/>
        <end position="10"/>
    </location>
</feature>
<sequence>MTECTKEKKGFSQSRSTKGAKKRRMAGRRRIAGMRRLPAILLFFAPFVLLLCEKPFFSSVHFTRRRDESRLYGFA</sequence>
<dbReference type="AlphaFoldDB" id="A0A6J4LZH3"/>
<dbReference type="EMBL" id="CADCTQ010000677">
    <property type="protein sequence ID" value="CAA9344068.1"/>
    <property type="molecule type" value="Genomic_DNA"/>
</dbReference>
<accession>A0A6J4LZH3</accession>
<evidence type="ECO:0000256" key="1">
    <source>
        <dbReference type="SAM" id="MobiDB-lite"/>
    </source>
</evidence>
<proteinExistence type="predicted"/>
<name>A0A6J4LZH3_9SPHI</name>
<feature type="compositionally biased region" description="Basic residues" evidence="1">
    <location>
        <begin position="18"/>
        <end position="28"/>
    </location>
</feature>
<reference evidence="2" key="1">
    <citation type="submission" date="2020-02" db="EMBL/GenBank/DDBJ databases">
        <authorList>
            <person name="Meier V. D."/>
        </authorList>
    </citation>
    <scope>NUCLEOTIDE SEQUENCE</scope>
    <source>
        <strain evidence="2">AVDCRST_MAG56</strain>
    </source>
</reference>
<feature type="region of interest" description="Disordered" evidence="1">
    <location>
        <begin position="1"/>
        <end position="28"/>
    </location>
</feature>
<gene>
    <name evidence="2" type="ORF">AVDCRST_MAG56-8035</name>
</gene>